<keyword evidence="3" id="KW-1185">Reference proteome</keyword>
<name>W9XW63_9EURO</name>
<dbReference type="GeneID" id="19187516"/>
<reference evidence="2 3" key="1">
    <citation type="submission" date="2013-03" db="EMBL/GenBank/DDBJ databases">
        <title>The Genome Sequence of Cladophialophora psammophila CBS 110553.</title>
        <authorList>
            <consortium name="The Broad Institute Genomics Platform"/>
            <person name="Cuomo C."/>
            <person name="de Hoog S."/>
            <person name="Gorbushina A."/>
            <person name="Walker B."/>
            <person name="Young S.K."/>
            <person name="Zeng Q."/>
            <person name="Gargeya S."/>
            <person name="Fitzgerald M."/>
            <person name="Haas B."/>
            <person name="Abouelleil A."/>
            <person name="Allen A.W."/>
            <person name="Alvarado L."/>
            <person name="Arachchi H.M."/>
            <person name="Berlin A.M."/>
            <person name="Chapman S.B."/>
            <person name="Gainer-Dewar J."/>
            <person name="Goldberg J."/>
            <person name="Griggs A."/>
            <person name="Gujja S."/>
            <person name="Hansen M."/>
            <person name="Howarth C."/>
            <person name="Imamovic A."/>
            <person name="Ireland A."/>
            <person name="Larimer J."/>
            <person name="McCowan C."/>
            <person name="Murphy C."/>
            <person name="Pearson M."/>
            <person name="Poon T.W."/>
            <person name="Priest M."/>
            <person name="Roberts A."/>
            <person name="Saif S."/>
            <person name="Shea T."/>
            <person name="Sisk P."/>
            <person name="Sykes S."/>
            <person name="Wortman J."/>
            <person name="Nusbaum C."/>
            <person name="Birren B."/>
        </authorList>
    </citation>
    <scope>NUCLEOTIDE SEQUENCE [LARGE SCALE GENOMIC DNA]</scope>
    <source>
        <strain evidence="2 3">CBS 110553</strain>
    </source>
</reference>
<evidence type="ECO:0000313" key="3">
    <source>
        <dbReference type="Proteomes" id="UP000019471"/>
    </source>
</evidence>
<sequence length="134" mass="14269">MVQFQSCQRYEGVREHGALPVALVQYGDEVILADGIPELLLRTDVIVALPSPVAVELPGDISVLDVIALVIGEEIDPTEDHPDELPADGVKTEDVNDSDAGPGTGCDSELLVDAEFEMAETRDELEGDIVEANG</sequence>
<dbReference type="HOGENOM" id="CLU_1895998_0_0_1"/>
<accession>W9XW63</accession>
<feature type="region of interest" description="Disordered" evidence="1">
    <location>
        <begin position="75"/>
        <end position="108"/>
    </location>
</feature>
<feature type="compositionally biased region" description="Basic and acidic residues" evidence="1">
    <location>
        <begin position="78"/>
        <end position="94"/>
    </location>
</feature>
<organism evidence="2 3">
    <name type="scientific">Cladophialophora psammophila CBS 110553</name>
    <dbReference type="NCBI Taxonomy" id="1182543"/>
    <lineage>
        <taxon>Eukaryota</taxon>
        <taxon>Fungi</taxon>
        <taxon>Dikarya</taxon>
        <taxon>Ascomycota</taxon>
        <taxon>Pezizomycotina</taxon>
        <taxon>Eurotiomycetes</taxon>
        <taxon>Chaetothyriomycetidae</taxon>
        <taxon>Chaetothyriales</taxon>
        <taxon>Herpotrichiellaceae</taxon>
        <taxon>Cladophialophora</taxon>
    </lineage>
</organism>
<evidence type="ECO:0000256" key="1">
    <source>
        <dbReference type="SAM" id="MobiDB-lite"/>
    </source>
</evidence>
<dbReference type="Proteomes" id="UP000019471">
    <property type="component" value="Unassembled WGS sequence"/>
</dbReference>
<protein>
    <submittedName>
        <fullName evidence="2">Uncharacterized protein</fullName>
    </submittedName>
</protein>
<dbReference type="EMBL" id="AMGX01000003">
    <property type="protein sequence ID" value="EXJ74489.1"/>
    <property type="molecule type" value="Genomic_DNA"/>
</dbReference>
<evidence type="ECO:0000313" key="2">
    <source>
        <dbReference type="EMBL" id="EXJ74489.1"/>
    </source>
</evidence>
<comment type="caution">
    <text evidence="2">The sequence shown here is derived from an EMBL/GenBank/DDBJ whole genome shotgun (WGS) entry which is preliminary data.</text>
</comment>
<dbReference type="RefSeq" id="XP_007741589.1">
    <property type="nucleotide sequence ID" value="XM_007743399.1"/>
</dbReference>
<dbReference type="AlphaFoldDB" id="W9XW63"/>
<proteinExistence type="predicted"/>
<gene>
    <name evidence="2" type="ORF">A1O5_02785</name>
</gene>